<dbReference type="EMBL" id="GG697236">
    <property type="protein sequence ID" value="EET90519.1"/>
    <property type="molecule type" value="Genomic_DNA"/>
</dbReference>
<dbReference type="GO" id="GO:0004175">
    <property type="term" value="F:endopeptidase activity"/>
    <property type="evidence" value="ECO:0007669"/>
    <property type="project" value="UniProtKB-ARBA"/>
</dbReference>
<keyword evidence="4" id="KW-1185">Reference proteome</keyword>
<keyword evidence="1" id="KW-1133">Transmembrane helix</keyword>
<protein>
    <submittedName>
        <fullName evidence="3">Abortive infection protein</fullName>
    </submittedName>
</protein>
<evidence type="ECO:0000313" key="4">
    <source>
        <dbReference type="Proteomes" id="UP000332487"/>
    </source>
</evidence>
<organism evidence="3 4">
    <name type="scientific">Candidatus Micrarchaeum acidiphilum ARMAN-2</name>
    <dbReference type="NCBI Taxonomy" id="425595"/>
    <lineage>
        <taxon>Archaea</taxon>
        <taxon>Candidatus Micrarchaeota</taxon>
        <taxon>Candidatus Micrarchaeia</taxon>
        <taxon>Candidatus Micrarchaeales</taxon>
        <taxon>Candidatus Micrarchaeaceae</taxon>
        <taxon>Candidatus Micrarchaeum</taxon>
    </lineage>
</organism>
<feature type="transmembrane region" description="Helical" evidence="1">
    <location>
        <begin position="95"/>
        <end position="124"/>
    </location>
</feature>
<reference evidence="3 4" key="2">
    <citation type="journal article" date="2010" name="Proc. Natl. Acad. Sci. U.S.A.">
        <title>Enigmatic, ultrasmall, uncultivated Archaea.</title>
        <authorList>
            <person name="Baker B.J."/>
            <person name="Comolli L.R."/>
            <person name="Dick G.J."/>
            <person name="Hauser L.J."/>
            <person name="Hyatt D."/>
            <person name="Dill B.D."/>
            <person name="Land M.L."/>
            <person name="Verberkmoes N.C."/>
            <person name="Hettich R.L."/>
            <person name="Banfield J.F."/>
        </authorList>
    </citation>
    <scope>NUCLEOTIDE SEQUENCE [LARGE SCALE GENOMIC DNA]</scope>
    <source>
        <strain evidence="3">ARMAN-2</strain>
    </source>
</reference>
<reference evidence="3 4" key="1">
    <citation type="journal article" date="2009" name="Genome Biol.">
        <title>Community-wide analysis of microbial genome sequence signatures.</title>
        <authorList>
            <person name="Dick G.J."/>
            <person name="Andersson A.F."/>
            <person name="Baker B.J."/>
            <person name="Simmons S.L."/>
            <person name="Thomas B.C."/>
            <person name="Yelton A.P."/>
            <person name="Banfield J.F."/>
        </authorList>
    </citation>
    <scope>NUCLEOTIDE SEQUENCE [LARGE SCALE GENOMIC DNA]</scope>
    <source>
        <strain evidence="3">ARMAN-2</strain>
    </source>
</reference>
<feature type="domain" description="CAAX prenyl protease 2/Lysostaphin resistance protein A-like" evidence="2">
    <location>
        <begin position="106"/>
        <end position="194"/>
    </location>
</feature>
<dbReference type="GO" id="GO:0080120">
    <property type="term" value="P:CAAX-box protein maturation"/>
    <property type="evidence" value="ECO:0007669"/>
    <property type="project" value="UniProtKB-ARBA"/>
</dbReference>
<gene>
    <name evidence="3" type="ORF">UNLARM2_0053</name>
</gene>
<keyword evidence="1" id="KW-0472">Membrane</keyword>
<dbReference type="InterPro" id="IPR003675">
    <property type="entry name" value="Rce1/LyrA-like_dom"/>
</dbReference>
<feature type="transmembrane region" description="Helical" evidence="1">
    <location>
        <begin position="30"/>
        <end position="48"/>
    </location>
</feature>
<dbReference type="AlphaFoldDB" id="C7DG49"/>
<feature type="transmembrane region" description="Helical" evidence="1">
    <location>
        <begin position="7"/>
        <end position="24"/>
    </location>
</feature>
<evidence type="ECO:0000259" key="2">
    <source>
        <dbReference type="Pfam" id="PF02517"/>
    </source>
</evidence>
<proteinExistence type="predicted"/>
<keyword evidence="1" id="KW-0812">Transmembrane</keyword>
<feature type="transmembrane region" description="Helical" evidence="1">
    <location>
        <begin position="184"/>
        <end position="205"/>
    </location>
</feature>
<feature type="transmembrane region" description="Helical" evidence="1">
    <location>
        <begin position="60"/>
        <end position="83"/>
    </location>
</feature>
<dbReference type="Pfam" id="PF02517">
    <property type="entry name" value="Rce1-like"/>
    <property type="match status" value="1"/>
</dbReference>
<dbReference type="Proteomes" id="UP000332487">
    <property type="component" value="Unassembled WGS sequence"/>
</dbReference>
<sequence>MKMKGFDYLLVFLPFLLWPITFIVLRSIFIYAMLASTFILAMLSLWKYRGMIRWKTGGPASLIAYGLAAAALLYLIFFLGYYVTLLMGLKGAVAYVYLLIYTQISNMPLLFVILAMIGVFEEIYWRGALQGFFERRSRIFADKPWLAAAIYYGGIHLTTLNIVLPVAALVIGIVTSIVAYKKGILSSMISHILWLESIIILLPVVHI</sequence>
<name>C7DG49_MICA2</name>
<accession>C7DG49</accession>
<evidence type="ECO:0000256" key="1">
    <source>
        <dbReference type="SAM" id="Phobius"/>
    </source>
</evidence>
<feature type="transmembrane region" description="Helical" evidence="1">
    <location>
        <begin position="145"/>
        <end position="178"/>
    </location>
</feature>
<evidence type="ECO:0000313" key="3">
    <source>
        <dbReference type="EMBL" id="EET90519.1"/>
    </source>
</evidence>